<dbReference type="AlphaFoldDB" id="A0A914E9T1"/>
<evidence type="ECO:0000313" key="2">
    <source>
        <dbReference type="WBParaSite" id="ACRNAN_scaffold6536.g28119.t1"/>
    </source>
</evidence>
<sequence>MKKRWVKLLIDNTAIHGVPWNPRGSFEARKALQDNMFEPQQIPPYEPRLAPMDFLVISDDKNHQKGRKFKDENELMEWVTNHLEKRGKEGYYMNMVNQLIGHLNDCIQKGGKY</sequence>
<name>A0A914E9T1_9BILA</name>
<dbReference type="WBParaSite" id="ACRNAN_scaffold6536.g28119.t1">
    <property type="protein sequence ID" value="ACRNAN_scaffold6536.g28119.t1"/>
    <property type="gene ID" value="ACRNAN_scaffold6536.g28119"/>
</dbReference>
<accession>A0A914E9T1</accession>
<dbReference type="GO" id="GO:0003676">
    <property type="term" value="F:nucleic acid binding"/>
    <property type="evidence" value="ECO:0007669"/>
    <property type="project" value="InterPro"/>
</dbReference>
<dbReference type="InterPro" id="IPR036397">
    <property type="entry name" value="RNaseH_sf"/>
</dbReference>
<dbReference type="Gene3D" id="3.30.420.10">
    <property type="entry name" value="Ribonuclease H-like superfamily/Ribonuclease H"/>
    <property type="match status" value="1"/>
</dbReference>
<dbReference type="Proteomes" id="UP000887540">
    <property type="component" value="Unplaced"/>
</dbReference>
<reference evidence="2" key="1">
    <citation type="submission" date="2022-11" db="UniProtKB">
        <authorList>
            <consortium name="WormBaseParasite"/>
        </authorList>
    </citation>
    <scope>IDENTIFICATION</scope>
</reference>
<keyword evidence="1" id="KW-1185">Reference proteome</keyword>
<protein>
    <submittedName>
        <fullName evidence="2">Transposase</fullName>
    </submittedName>
</protein>
<evidence type="ECO:0000313" key="1">
    <source>
        <dbReference type="Proteomes" id="UP000887540"/>
    </source>
</evidence>
<proteinExistence type="predicted"/>
<organism evidence="1 2">
    <name type="scientific">Acrobeloides nanus</name>
    <dbReference type="NCBI Taxonomy" id="290746"/>
    <lineage>
        <taxon>Eukaryota</taxon>
        <taxon>Metazoa</taxon>
        <taxon>Ecdysozoa</taxon>
        <taxon>Nematoda</taxon>
        <taxon>Chromadorea</taxon>
        <taxon>Rhabditida</taxon>
        <taxon>Tylenchina</taxon>
        <taxon>Cephalobomorpha</taxon>
        <taxon>Cephaloboidea</taxon>
        <taxon>Cephalobidae</taxon>
        <taxon>Acrobeloides</taxon>
    </lineage>
</organism>